<feature type="transmembrane region" description="Helical" evidence="5">
    <location>
        <begin position="152"/>
        <end position="177"/>
    </location>
</feature>
<feature type="transmembrane region" description="Helical" evidence="5">
    <location>
        <begin position="405"/>
        <end position="424"/>
    </location>
</feature>
<accession>A0AB38F8S9</accession>
<dbReference type="SUPFAM" id="SSF103473">
    <property type="entry name" value="MFS general substrate transporter"/>
    <property type="match status" value="1"/>
</dbReference>
<gene>
    <name evidence="7" type="primary">gudP_2</name>
    <name evidence="7" type="ORF">NCTC13229_01357</name>
</gene>
<dbReference type="InterPro" id="IPR050382">
    <property type="entry name" value="MFS_Na/Anion_cotransporter"/>
</dbReference>
<dbReference type="PANTHER" id="PTHR11662">
    <property type="entry name" value="SOLUTE CARRIER FAMILY 17"/>
    <property type="match status" value="1"/>
</dbReference>
<sequence>MKTDTEDPAAGSTGMVQPARVKLRSVWTVVILCMLFMVINFADKSVMGFAGAAIRQDLGISAEQFGLLQSAFFWLFAAGAISISALTHKFSPVNIIMVLVVVWTATLIPLTLTGSFAVVLLCRIILGFAEGPSIGLAMAVAHSWVPARKRALVSGVVNAGSSLGPLIAAPILTWVIAAHSWHAGFFALIPVALAWLVAWFFLGRMGPETVTKANSAVDRDLPERVPYRTLLIQPTVIGIALLTLLGYCCVALKISWLPLFLTEGLGYSTTQSGLLVTLPYIVSIGANILFGWMSSRLSVRGIRGRYARGFFAVGLMFANGISMILFTVLGAGVMQMAFVALAFALYSGAMSLSFAVLADVVPPAQRSTVYGCVIAFYSLGGVFAPLLMGWVVGAASTAADGYSSGFMWTGTVMAIGCLVSLVLIRPEADVRRLVRVAATTGAPGPGANRPR</sequence>
<feature type="transmembrane region" description="Helical" evidence="5">
    <location>
        <begin position="118"/>
        <end position="140"/>
    </location>
</feature>
<feature type="transmembrane region" description="Helical" evidence="5">
    <location>
        <begin position="369"/>
        <end position="393"/>
    </location>
</feature>
<evidence type="ECO:0000256" key="1">
    <source>
        <dbReference type="ARBA" id="ARBA00004651"/>
    </source>
</evidence>
<evidence type="ECO:0000256" key="3">
    <source>
        <dbReference type="ARBA" id="ARBA00022989"/>
    </source>
</evidence>
<evidence type="ECO:0000313" key="8">
    <source>
        <dbReference type="Proteomes" id="UP000251211"/>
    </source>
</evidence>
<dbReference type="PANTHER" id="PTHR11662:SF450">
    <property type="entry name" value="BLR1003 PROTEIN"/>
    <property type="match status" value="1"/>
</dbReference>
<dbReference type="InterPro" id="IPR011701">
    <property type="entry name" value="MFS"/>
</dbReference>
<feature type="domain" description="Major facilitator superfamily (MFS) profile" evidence="6">
    <location>
        <begin position="29"/>
        <end position="428"/>
    </location>
</feature>
<feature type="transmembrane region" description="Helical" evidence="5">
    <location>
        <begin position="183"/>
        <end position="202"/>
    </location>
</feature>
<dbReference type="PROSITE" id="PS50850">
    <property type="entry name" value="MFS"/>
    <property type="match status" value="1"/>
</dbReference>
<dbReference type="InterPro" id="IPR020846">
    <property type="entry name" value="MFS_dom"/>
</dbReference>
<keyword evidence="2 5" id="KW-0812">Transmembrane</keyword>
<feature type="transmembrane region" description="Helical" evidence="5">
    <location>
        <begin position="67"/>
        <end position="86"/>
    </location>
</feature>
<dbReference type="AlphaFoldDB" id="A0AB38F8S9"/>
<comment type="subcellular location">
    <subcellularLocation>
        <location evidence="1">Cell membrane</location>
        <topology evidence="1">Multi-pass membrane protein</topology>
    </subcellularLocation>
</comment>
<reference evidence="7 8" key="1">
    <citation type="submission" date="2018-06" db="EMBL/GenBank/DDBJ databases">
        <authorList>
            <consortium name="Pathogen Informatics"/>
            <person name="Doyle S."/>
        </authorList>
    </citation>
    <scope>NUCLEOTIDE SEQUENCE [LARGE SCALE GENOMIC DNA]</scope>
    <source>
        <strain evidence="7 8">NCTC13229</strain>
    </source>
</reference>
<evidence type="ECO:0000313" key="7">
    <source>
        <dbReference type="EMBL" id="SPZ37894.1"/>
    </source>
</evidence>
<keyword evidence="4 5" id="KW-0472">Membrane</keyword>
<evidence type="ECO:0000256" key="4">
    <source>
        <dbReference type="ARBA" id="ARBA00023136"/>
    </source>
</evidence>
<dbReference type="Pfam" id="PF07690">
    <property type="entry name" value="MFS_1"/>
    <property type="match status" value="1"/>
</dbReference>
<proteinExistence type="predicted"/>
<feature type="transmembrane region" description="Helical" evidence="5">
    <location>
        <begin position="336"/>
        <end position="357"/>
    </location>
</feature>
<protein>
    <submittedName>
        <fullName evidence="7">MFS transporter</fullName>
    </submittedName>
</protein>
<evidence type="ECO:0000259" key="6">
    <source>
        <dbReference type="PROSITE" id="PS50850"/>
    </source>
</evidence>
<evidence type="ECO:0000256" key="5">
    <source>
        <dbReference type="SAM" id="Phobius"/>
    </source>
</evidence>
<comment type="caution">
    <text evidence="7">The sequence shown here is derived from an EMBL/GenBank/DDBJ whole genome shotgun (WGS) entry which is preliminary data.</text>
</comment>
<keyword evidence="3 5" id="KW-1133">Transmembrane helix</keyword>
<evidence type="ECO:0000256" key="2">
    <source>
        <dbReference type="ARBA" id="ARBA00022692"/>
    </source>
</evidence>
<name>A0AB38F8S9_RHOWR</name>
<organism evidence="7 8">
    <name type="scientific">Rhodococcus wratislaviensis</name>
    <name type="common">Tsukamurella wratislaviensis</name>
    <dbReference type="NCBI Taxonomy" id="44752"/>
    <lineage>
        <taxon>Bacteria</taxon>
        <taxon>Bacillati</taxon>
        <taxon>Actinomycetota</taxon>
        <taxon>Actinomycetes</taxon>
        <taxon>Mycobacteriales</taxon>
        <taxon>Nocardiaceae</taxon>
        <taxon>Rhodococcus</taxon>
    </lineage>
</organism>
<feature type="transmembrane region" description="Helical" evidence="5">
    <location>
        <begin position="274"/>
        <end position="294"/>
    </location>
</feature>
<dbReference type="InterPro" id="IPR036259">
    <property type="entry name" value="MFS_trans_sf"/>
</dbReference>
<feature type="transmembrane region" description="Helical" evidence="5">
    <location>
        <begin position="230"/>
        <end position="254"/>
    </location>
</feature>
<dbReference type="GO" id="GO:0022857">
    <property type="term" value="F:transmembrane transporter activity"/>
    <property type="evidence" value="ECO:0007669"/>
    <property type="project" value="InterPro"/>
</dbReference>
<dbReference type="Gene3D" id="1.20.1250.20">
    <property type="entry name" value="MFS general substrate transporter like domains"/>
    <property type="match status" value="2"/>
</dbReference>
<dbReference type="Proteomes" id="UP000251211">
    <property type="component" value="Unassembled WGS sequence"/>
</dbReference>
<feature type="transmembrane region" description="Helical" evidence="5">
    <location>
        <begin position="93"/>
        <end position="112"/>
    </location>
</feature>
<feature type="transmembrane region" description="Helical" evidence="5">
    <location>
        <begin position="306"/>
        <end position="330"/>
    </location>
</feature>
<dbReference type="EMBL" id="UAUI01000002">
    <property type="protein sequence ID" value="SPZ37894.1"/>
    <property type="molecule type" value="Genomic_DNA"/>
</dbReference>
<dbReference type="GO" id="GO:0005886">
    <property type="term" value="C:plasma membrane"/>
    <property type="evidence" value="ECO:0007669"/>
    <property type="project" value="UniProtKB-SubCell"/>
</dbReference>
<feature type="transmembrane region" description="Helical" evidence="5">
    <location>
        <begin position="25"/>
        <end position="42"/>
    </location>
</feature>